<dbReference type="KEGG" id="mba:Mbar_A1301"/>
<dbReference type="PaxDb" id="269797-Mbar_A1301"/>
<feature type="transmembrane region" description="Helical" evidence="1">
    <location>
        <begin position="108"/>
        <end position="124"/>
    </location>
</feature>
<accession>Q46CX8</accession>
<organism evidence="2">
    <name type="scientific">Methanosarcina barkeri (strain Fusaro / DSM 804)</name>
    <dbReference type="NCBI Taxonomy" id="269797"/>
    <lineage>
        <taxon>Archaea</taxon>
        <taxon>Methanobacteriati</taxon>
        <taxon>Methanobacteriota</taxon>
        <taxon>Stenosarchaea group</taxon>
        <taxon>Methanomicrobia</taxon>
        <taxon>Methanosarcinales</taxon>
        <taxon>Methanosarcinaceae</taxon>
        <taxon>Methanosarcina</taxon>
    </lineage>
</organism>
<evidence type="ECO:0000256" key="1">
    <source>
        <dbReference type="SAM" id="Phobius"/>
    </source>
</evidence>
<keyword evidence="1" id="KW-0472">Membrane</keyword>
<feature type="transmembrane region" description="Helical" evidence="1">
    <location>
        <begin position="84"/>
        <end position="102"/>
    </location>
</feature>
<keyword evidence="1" id="KW-0812">Transmembrane</keyword>
<name>Q46CX8_METBF</name>
<feature type="transmembrane region" description="Helical" evidence="1">
    <location>
        <begin position="12"/>
        <end position="31"/>
    </location>
</feature>
<dbReference type="EMBL" id="CP000099">
    <property type="protein sequence ID" value="AAZ70264.1"/>
    <property type="molecule type" value="Genomic_DNA"/>
</dbReference>
<evidence type="ECO:0000313" key="2">
    <source>
        <dbReference type="EMBL" id="AAZ70264.1"/>
    </source>
</evidence>
<reference evidence="2" key="1">
    <citation type="submission" date="2006-06" db="EMBL/GenBank/DDBJ databases">
        <title>Complete sequence of chromosome 1 of Methanosarcina barkeri str. fusaro.</title>
        <authorList>
            <person name="Copeland A."/>
            <person name="Lucas S."/>
            <person name="Lapidus A."/>
            <person name="Barry K."/>
            <person name="Detter J.C."/>
            <person name="Glavina T."/>
            <person name="Hammon N."/>
            <person name="Israni S."/>
            <person name="Pitluck S."/>
            <person name="Goodwin L.A."/>
            <person name="Saunders E.H."/>
            <person name="Schmutz J."/>
            <person name="Larimer F."/>
            <person name="Land M."/>
            <person name="Anderson I."/>
            <person name="Richardson P."/>
        </authorList>
    </citation>
    <scope>NUCLEOTIDE SEQUENCE</scope>
    <source>
        <strain evidence="2">Fusaro</strain>
    </source>
</reference>
<dbReference type="HOGENOM" id="CLU_146460_0_0_2"/>
<feature type="transmembrane region" description="Helical" evidence="1">
    <location>
        <begin position="43"/>
        <end position="63"/>
    </location>
</feature>
<dbReference type="eggNOG" id="arCOG03976">
    <property type="taxonomic scope" value="Archaea"/>
</dbReference>
<sequence length="130" mass="14997">MFVKIQKLKSEEIFGLMLGVVINFILLRLSFQIIDVLHFSNQIVVWVNTGLIVFFIILGHYIVSRKVIDEKKRTEDIRGLKSNLLGFFLWLIFIIIATLLDIEINRTAITVGGYITILLILLYMNKKGIT</sequence>
<proteinExistence type="predicted"/>
<protein>
    <submittedName>
        <fullName evidence="2">Uncharacterized protein</fullName>
    </submittedName>
</protein>
<keyword evidence="1" id="KW-1133">Transmembrane helix</keyword>
<dbReference type="AlphaFoldDB" id="Q46CX8"/>
<gene>
    <name evidence="2" type="ordered locus">Mbar_A1301</name>
</gene>